<dbReference type="EMBL" id="LHPF02000002">
    <property type="protein sequence ID" value="PSC75567.1"/>
    <property type="molecule type" value="Genomic_DNA"/>
</dbReference>
<evidence type="ECO:0000256" key="1">
    <source>
        <dbReference type="ARBA" id="ARBA00004141"/>
    </source>
</evidence>
<evidence type="ECO:0000256" key="2">
    <source>
        <dbReference type="ARBA" id="ARBA00022692"/>
    </source>
</evidence>
<organism evidence="7 8">
    <name type="scientific">Micractinium conductrix</name>
    <dbReference type="NCBI Taxonomy" id="554055"/>
    <lineage>
        <taxon>Eukaryota</taxon>
        <taxon>Viridiplantae</taxon>
        <taxon>Chlorophyta</taxon>
        <taxon>core chlorophytes</taxon>
        <taxon>Trebouxiophyceae</taxon>
        <taxon>Chlorellales</taxon>
        <taxon>Chlorellaceae</taxon>
        <taxon>Chlorella clade</taxon>
        <taxon>Micractinium</taxon>
    </lineage>
</organism>
<keyword evidence="3 6" id="KW-1133">Transmembrane helix</keyword>
<accession>A0A2P6VND3</accession>
<evidence type="ECO:0000313" key="8">
    <source>
        <dbReference type="Proteomes" id="UP000239649"/>
    </source>
</evidence>
<dbReference type="OrthoDB" id="10022113at2759"/>
<keyword evidence="4 6" id="KW-0472">Membrane</keyword>
<dbReference type="AlphaFoldDB" id="A0A2P6VND3"/>
<feature type="transmembrane region" description="Helical" evidence="6">
    <location>
        <begin position="639"/>
        <end position="657"/>
    </location>
</feature>
<dbReference type="GO" id="GO:0016020">
    <property type="term" value="C:membrane"/>
    <property type="evidence" value="ECO:0007669"/>
    <property type="project" value="UniProtKB-SubCell"/>
</dbReference>
<comment type="subcellular location">
    <subcellularLocation>
        <location evidence="1">Membrane</location>
        <topology evidence="1">Multi-pass membrane protein</topology>
    </subcellularLocation>
</comment>
<feature type="compositionally biased region" description="Polar residues" evidence="5">
    <location>
        <begin position="30"/>
        <end position="45"/>
    </location>
</feature>
<feature type="region of interest" description="Disordered" evidence="5">
    <location>
        <begin position="21"/>
        <end position="53"/>
    </location>
</feature>
<dbReference type="Proteomes" id="UP000239649">
    <property type="component" value="Unassembled WGS sequence"/>
</dbReference>
<evidence type="ECO:0000313" key="7">
    <source>
        <dbReference type="EMBL" id="PSC75567.1"/>
    </source>
</evidence>
<dbReference type="GO" id="GO:0016765">
    <property type="term" value="F:transferase activity, transferring alkyl or aryl (other than methyl) groups"/>
    <property type="evidence" value="ECO:0007669"/>
    <property type="project" value="InterPro"/>
</dbReference>
<dbReference type="PANTHER" id="PTHR42723">
    <property type="entry name" value="CHLOROPHYLL SYNTHASE"/>
    <property type="match status" value="1"/>
</dbReference>
<protein>
    <submittedName>
        <fullName evidence="7">Prenyltransferase</fullName>
    </submittedName>
</protein>
<proteinExistence type="predicted"/>
<feature type="compositionally biased region" description="Acidic residues" evidence="5">
    <location>
        <begin position="191"/>
        <end position="209"/>
    </location>
</feature>
<dbReference type="Gene3D" id="1.10.357.140">
    <property type="entry name" value="UbiA prenyltransferase"/>
    <property type="match status" value="1"/>
</dbReference>
<dbReference type="InterPro" id="IPR044878">
    <property type="entry name" value="UbiA_sf"/>
</dbReference>
<feature type="region of interest" description="Disordered" evidence="5">
    <location>
        <begin position="529"/>
        <end position="606"/>
    </location>
</feature>
<name>A0A2P6VND3_9CHLO</name>
<dbReference type="InterPro" id="IPR050475">
    <property type="entry name" value="Prenyltransferase_related"/>
</dbReference>
<comment type="caution">
    <text evidence="7">The sequence shown here is derived from an EMBL/GenBank/DDBJ whole genome shotgun (WGS) entry which is preliminary data.</text>
</comment>
<dbReference type="InterPro" id="IPR000537">
    <property type="entry name" value="UbiA_prenyltransferase"/>
</dbReference>
<feature type="transmembrane region" description="Helical" evidence="6">
    <location>
        <begin position="669"/>
        <end position="690"/>
    </location>
</feature>
<feature type="compositionally biased region" description="Low complexity" evidence="5">
    <location>
        <begin position="540"/>
        <end position="573"/>
    </location>
</feature>
<evidence type="ECO:0000256" key="5">
    <source>
        <dbReference type="SAM" id="MobiDB-lite"/>
    </source>
</evidence>
<keyword evidence="8" id="KW-1185">Reference proteome</keyword>
<feature type="transmembrane region" description="Helical" evidence="6">
    <location>
        <begin position="764"/>
        <end position="784"/>
    </location>
</feature>
<keyword evidence="2 6" id="KW-0812">Transmembrane</keyword>
<evidence type="ECO:0000256" key="6">
    <source>
        <dbReference type="SAM" id="Phobius"/>
    </source>
</evidence>
<feature type="region of interest" description="Disordered" evidence="5">
    <location>
        <begin position="190"/>
        <end position="231"/>
    </location>
</feature>
<reference evidence="7 8" key="1">
    <citation type="journal article" date="2018" name="Plant J.">
        <title>Genome sequences of Chlorella sorokiniana UTEX 1602 and Micractinium conductrix SAG 241.80: implications to maltose excretion by a green alga.</title>
        <authorList>
            <person name="Arriola M.B."/>
            <person name="Velmurugan N."/>
            <person name="Zhang Y."/>
            <person name="Plunkett M.H."/>
            <person name="Hondzo H."/>
            <person name="Barney B.M."/>
        </authorList>
    </citation>
    <scope>NUCLEOTIDE SEQUENCE [LARGE SCALE GENOMIC DNA]</scope>
    <source>
        <strain evidence="7 8">SAG 241.80</strain>
    </source>
</reference>
<dbReference type="Pfam" id="PF01040">
    <property type="entry name" value="UbiA"/>
    <property type="match status" value="1"/>
</dbReference>
<dbReference type="PANTHER" id="PTHR42723:SF1">
    <property type="entry name" value="CHLOROPHYLL SYNTHASE, CHLOROPLASTIC"/>
    <property type="match status" value="1"/>
</dbReference>
<evidence type="ECO:0000256" key="3">
    <source>
        <dbReference type="ARBA" id="ARBA00022989"/>
    </source>
</evidence>
<gene>
    <name evidence="7" type="primary">g998</name>
    <name evidence="7" type="ORF">C2E20_0998</name>
</gene>
<sequence length="929" mass="97131">MGTTKVNNKRAAELLRAALAARQPAEAGDSATNTASAGAPGSNSGPHAPGDAWRVQAGTTLAGESVALRRCAADALRRQCEAEPQKPHGCCLIISEQPVPGVPELRDEQQLALPRGAELHKTSGDMGLAGGGSGSTDKQAAVSRVFLSSHELQLPASGQGAEGARMAMRVSKVLPAAPCRQQRLAVQGIEVGDDDGGQAGQEEAEEDEDGTRSGGGGAAVRSAASRGGSGGSATVLRIALAGSMGAVNSQRTPLRFEGLQLVRADKRAADGTGALVELRVCTTYKVHSVAGEDGEPRSVVVLRRQMAIDIRATQELLKRSSAALVEWWDSDANAAQRAWILHCVTPKGLQPLARASPPAASLMQTQFAVQHLALAMQQLQLTAAPRSELHDALLGQEEAMEELQVDREVNQQLHALHLDRFAQHHRRLAAIEALVTPSPAPLHAAQQPGEAAQQFGVDGMEWRDKKQVLRAMRPHLPDDLPGLLNRPKAINPLLYRLREINMIESDPPVPDNCSMPRWRLRHSCSSAAANAATQRRRAAMRALGAPAPAPQLGARRRGAAPPLATRRATPHRTQQPVQAAASQPFGPGRLPEAGSPGAPPRALQSAEPPAAMAVRMSYGGEHVGDAADVARAWWKLTRAWNALPSLALVLLGAWTGAGKTLFALRGLTVWFMCLASSGVAMASCAINDYFDWKLDALNDSSKPIPSGAIPPDRALLAAASLYILLLALACAVPNAGVRLIIAFSSVATVLYTPLLKRHTLVKNVVVASIIAAAPLAGALAAGAAGPGLRAVAAPCLFLWLGILHREIVMDIQDRSGDGALGVQTLPVVLGPRAALAVGLAPLAACAALGAHAALRGAGLAWSAWPAHAAWLEPALRCAALAAVAWNLAQPTAAAWQVLRSGFDRDRVSAAIAISMKSVGLGTLLLAVLA</sequence>
<evidence type="ECO:0000256" key="4">
    <source>
        <dbReference type="ARBA" id="ARBA00023136"/>
    </source>
</evidence>